<dbReference type="Gene3D" id="3.90.190.20">
    <property type="entry name" value="Mur ligase, C-terminal domain"/>
    <property type="match status" value="1"/>
</dbReference>
<keyword evidence="12" id="KW-0460">Magnesium</keyword>
<dbReference type="InterPro" id="IPR018109">
    <property type="entry name" value="Folylpolyglutamate_synth_CS"/>
</dbReference>
<evidence type="ECO:0000256" key="21">
    <source>
        <dbReference type="PIRNR" id="PIRNR001563"/>
    </source>
</evidence>
<evidence type="ECO:0000259" key="23">
    <source>
        <dbReference type="Pfam" id="PF08245"/>
    </source>
</evidence>
<dbReference type="PROSITE" id="PS01012">
    <property type="entry name" value="FOLYLPOLYGLU_SYNT_2"/>
    <property type="match status" value="1"/>
</dbReference>
<evidence type="ECO:0000256" key="13">
    <source>
        <dbReference type="ARBA" id="ARBA00022909"/>
    </source>
</evidence>
<evidence type="ECO:0000256" key="5">
    <source>
        <dbReference type="ARBA" id="ARBA00013023"/>
    </source>
</evidence>
<evidence type="ECO:0000256" key="19">
    <source>
        <dbReference type="ARBA" id="ARBA00049035"/>
    </source>
</evidence>
<dbReference type="Gene3D" id="3.40.1190.10">
    <property type="entry name" value="Mur-like, catalytic domain"/>
    <property type="match status" value="1"/>
</dbReference>
<keyword evidence="25" id="KW-1185">Reference proteome</keyword>
<evidence type="ECO:0000259" key="22">
    <source>
        <dbReference type="Pfam" id="PF02875"/>
    </source>
</evidence>
<dbReference type="PIRSF" id="PIRSF001563">
    <property type="entry name" value="Folylpolyglu_synth"/>
    <property type="match status" value="1"/>
</dbReference>
<evidence type="ECO:0000256" key="3">
    <source>
        <dbReference type="ARBA" id="ARBA00005150"/>
    </source>
</evidence>
<comment type="pathway">
    <text evidence="3">Cofactor biosynthesis; tetrahydrofolylpolyglutamate biosynthesis.</text>
</comment>
<dbReference type="InterPro" id="IPR004101">
    <property type="entry name" value="Mur_ligase_C"/>
</dbReference>
<comment type="catalytic activity">
    <reaction evidence="17">
        <text>(6S)-5,6,7,8-tetrahydrofolyl-(gamma-L-Glu)(n) + L-glutamate + ATP = (6S)-5,6,7,8-tetrahydrofolyl-(gamma-L-Glu)(n+1) + ADP + phosphate + H(+)</text>
        <dbReference type="Rhea" id="RHEA:10580"/>
        <dbReference type="Rhea" id="RHEA-COMP:14738"/>
        <dbReference type="Rhea" id="RHEA-COMP:14740"/>
        <dbReference type="ChEBI" id="CHEBI:15378"/>
        <dbReference type="ChEBI" id="CHEBI:29985"/>
        <dbReference type="ChEBI" id="CHEBI:30616"/>
        <dbReference type="ChEBI" id="CHEBI:43474"/>
        <dbReference type="ChEBI" id="CHEBI:141005"/>
        <dbReference type="ChEBI" id="CHEBI:456216"/>
        <dbReference type="EC" id="6.3.2.17"/>
    </reaction>
</comment>
<evidence type="ECO:0000256" key="10">
    <source>
        <dbReference type="ARBA" id="ARBA00022741"/>
    </source>
</evidence>
<evidence type="ECO:0000313" key="25">
    <source>
        <dbReference type="Proteomes" id="UP001501207"/>
    </source>
</evidence>
<dbReference type="InterPro" id="IPR036565">
    <property type="entry name" value="Mur-like_cat_sf"/>
</dbReference>
<comment type="function">
    <text evidence="1">Functions in two distinct reactions of the de novo folate biosynthetic pathway. Catalyzes the addition of a glutamate residue to dihydropteroate (7,8-dihydropteroate or H2Pte) to form dihydrofolate (7,8-dihydrofolate monoglutamate or H2Pte-Glu). Also catalyzes successive additions of L-glutamate to tetrahydrofolate or 10-formyltetrahydrofolate or 5,10-methylenetetrahydrofolate, leading to folylpolyglutamate derivatives.</text>
</comment>
<dbReference type="InterPro" id="IPR013221">
    <property type="entry name" value="Mur_ligase_cen"/>
</dbReference>
<dbReference type="PANTHER" id="PTHR11136">
    <property type="entry name" value="FOLYLPOLYGLUTAMATE SYNTHASE-RELATED"/>
    <property type="match status" value="1"/>
</dbReference>
<dbReference type="EMBL" id="BAABFN010000002">
    <property type="protein sequence ID" value="GAA4308109.1"/>
    <property type="molecule type" value="Genomic_DNA"/>
</dbReference>
<dbReference type="EC" id="6.3.2.17" evidence="6"/>
<evidence type="ECO:0000256" key="14">
    <source>
        <dbReference type="ARBA" id="ARBA00030048"/>
    </source>
</evidence>
<evidence type="ECO:0000256" key="20">
    <source>
        <dbReference type="ARBA" id="ARBA00049161"/>
    </source>
</evidence>
<evidence type="ECO:0000256" key="6">
    <source>
        <dbReference type="ARBA" id="ARBA00013025"/>
    </source>
</evidence>
<comment type="catalytic activity">
    <reaction evidence="19">
        <text>(6R)-5,10-methylenetetrahydrofolyl-(gamma-L-Glu)(n) + L-glutamate + ATP = (6R)-5,10-methylenetetrahydrofolyl-(gamma-L-Glu)(n+1) + ADP + phosphate + H(+)</text>
        <dbReference type="Rhea" id="RHEA:51912"/>
        <dbReference type="Rhea" id="RHEA-COMP:13257"/>
        <dbReference type="Rhea" id="RHEA-COMP:13258"/>
        <dbReference type="ChEBI" id="CHEBI:15378"/>
        <dbReference type="ChEBI" id="CHEBI:29985"/>
        <dbReference type="ChEBI" id="CHEBI:30616"/>
        <dbReference type="ChEBI" id="CHEBI:43474"/>
        <dbReference type="ChEBI" id="CHEBI:136572"/>
        <dbReference type="ChEBI" id="CHEBI:456216"/>
        <dbReference type="EC" id="6.3.2.17"/>
    </reaction>
</comment>
<dbReference type="InterPro" id="IPR001645">
    <property type="entry name" value="Folylpolyglutamate_synth"/>
</dbReference>
<keyword evidence="13" id="KW-0289">Folate biosynthesis</keyword>
<evidence type="ECO:0000256" key="11">
    <source>
        <dbReference type="ARBA" id="ARBA00022840"/>
    </source>
</evidence>
<dbReference type="InterPro" id="IPR036615">
    <property type="entry name" value="Mur_ligase_C_dom_sf"/>
</dbReference>
<keyword evidence="9" id="KW-0479">Metal-binding</keyword>
<evidence type="ECO:0000256" key="18">
    <source>
        <dbReference type="ARBA" id="ARBA00047808"/>
    </source>
</evidence>
<dbReference type="Proteomes" id="UP001501207">
    <property type="component" value="Unassembled WGS sequence"/>
</dbReference>
<evidence type="ECO:0000256" key="17">
    <source>
        <dbReference type="ARBA" id="ARBA00047493"/>
    </source>
</evidence>
<gene>
    <name evidence="24" type="ORF">GCM10023143_15200</name>
</gene>
<comment type="pathway">
    <text evidence="2">Cofactor biosynthesis; tetrahydrofolate biosynthesis; 7,8-dihydrofolate from 2-amino-4-hydroxy-6-hydroxymethyl-7,8-dihydropteridine diphosphate and 4-aminobenzoate: step 2/2.</text>
</comment>
<keyword evidence="10 21" id="KW-0547">Nucleotide-binding</keyword>
<evidence type="ECO:0000256" key="9">
    <source>
        <dbReference type="ARBA" id="ARBA00022723"/>
    </source>
</evidence>
<proteinExistence type="inferred from homology"/>
<evidence type="ECO:0000256" key="1">
    <source>
        <dbReference type="ARBA" id="ARBA00002714"/>
    </source>
</evidence>
<reference evidence="25" key="1">
    <citation type="journal article" date="2019" name="Int. J. Syst. Evol. Microbiol.">
        <title>The Global Catalogue of Microorganisms (GCM) 10K type strain sequencing project: providing services to taxonomists for standard genome sequencing and annotation.</title>
        <authorList>
            <consortium name="The Broad Institute Genomics Platform"/>
            <consortium name="The Broad Institute Genome Sequencing Center for Infectious Disease"/>
            <person name="Wu L."/>
            <person name="Ma J."/>
        </authorList>
    </citation>
    <scope>NUCLEOTIDE SEQUENCE [LARGE SCALE GENOMIC DNA]</scope>
    <source>
        <strain evidence="25">JCM 17664</strain>
    </source>
</reference>
<feature type="domain" description="Mur ligase central" evidence="23">
    <location>
        <begin position="56"/>
        <end position="196"/>
    </location>
</feature>
<organism evidence="24 25">
    <name type="scientific">Compostibacter hankyongensis</name>
    <dbReference type="NCBI Taxonomy" id="1007089"/>
    <lineage>
        <taxon>Bacteria</taxon>
        <taxon>Pseudomonadati</taxon>
        <taxon>Bacteroidota</taxon>
        <taxon>Chitinophagia</taxon>
        <taxon>Chitinophagales</taxon>
        <taxon>Chitinophagaceae</taxon>
        <taxon>Compostibacter</taxon>
    </lineage>
</organism>
<evidence type="ECO:0000256" key="2">
    <source>
        <dbReference type="ARBA" id="ARBA00004799"/>
    </source>
</evidence>
<accession>A0ABP8FNY1</accession>
<keyword evidence="8 21" id="KW-0436">Ligase</keyword>
<evidence type="ECO:0000313" key="24">
    <source>
        <dbReference type="EMBL" id="GAA4308109.1"/>
    </source>
</evidence>
<dbReference type="PANTHER" id="PTHR11136:SF0">
    <property type="entry name" value="DIHYDROFOLATE SYNTHETASE-RELATED"/>
    <property type="match status" value="1"/>
</dbReference>
<dbReference type="EC" id="6.3.2.12" evidence="5"/>
<comment type="catalytic activity">
    <reaction evidence="18">
        <text>10-formyltetrahydrofolyl-(gamma-L-Glu)(n) + L-glutamate + ATP = 10-formyltetrahydrofolyl-(gamma-L-Glu)(n+1) + ADP + phosphate + H(+)</text>
        <dbReference type="Rhea" id="RHEA:51904"/>
        <dbReference type="Rhea" id="RHEA-COMP:13088"/>
        <dbReference type="Rhea" id="RHEA-COMP:14300"/>
        <dbReference type="ChEBI" id="CHEBI:15378"/>
        <dbReference type="ChEBI" id="CHEBI:29985"/>
        <dbReference type="ChEBI" id="CHEBI:30616"/>
        <dbReference type="ChEBI" id="CHEBI:43474"/>
        <dbReference type="ChEBI" id="CHEBI:134413"/>
        <dbReference type="ChEBI" id="CHEBI:456216"/>
        <dbReference type="EC" id="6.3.2.17"/>
    </reaction>
</comment>
<sequence length="446" mass="49131">MSFTVSSYGEALDYLYKRLPMFSRVGSAAFRADLDNIRALCAALDHPEQHFKSIHIAGTNGKGSVSHMLAAVCQTAGYRTGLYTSPHLKDFRERIRIDGTMIPREAVVDFVNRLLPMMEALQPSFFEITVAMAFAHFARERVDVAIIETGLGGRLDSTNIILPELSVITNISLDHQDILGHTLPEIAGEKAGIIKPGIPVVIGETQPETAPVFRETARRLGSPLRFADQEWQLHRQALQQGEPRYYFRGKDGADHILEPDLGGAYQSKNLCTLLAACTLLEERGWGLTLPVIQQGIKQVRAVTGLRGRWEIAGYRPLTVFDVAHNEGGIREIVAQLSHTSYRQLHVVMGFVKDKTVGHILTLLPRNAVYYFCRAALPRAMDEKVLQAQAAAAGLQGEAWPGVQEAFRAAQRRAGPEDMILVCGSFFVVGEVLPEEGSAGRLQPAQP</sequence>
<evidence type="ECO:0000256" key="16">
    <source>
        <dbReference type="ARBA" id="ARBA00032510"/>
    </source>
</evidence>
<comment type="similarity">
    <text evidence="4 21">Belongs to the folylpolyglutamate synthase family.</text>
</comment>
<comment type="catalytic activity">
    <reaction evidence="20">
        <text>7,8-dihydropteroate + L-glutamate + ATP = 7,8-dihydrofolate + ADP + phosphate + H(+)</text>
        <dbReference type="Rhea" id="RHEA:23584"/>
        <dbReference type="ChEBI" id="CHEBI:15378"/>
        <dbReference type="ChEBI" id="CHEBI:17839"/>
        <dbReference type="ChEBI" id="CHEBI:29985"/>
        <dbReference type="ChEBI" id="CHEBI:30616"/>
        <dbReference type="ChEBI" id="CHEBI:43474"/>
        <dbReference type="ChEBI" id="CHEBI:57451"/>
        <dbReference type="ChEBI" id="CHEBI:456216"/>
        <dbReference type="EC" id="6.3.2.12"/>
    </reaction>
</comment>
<evidence type="ECO:0000256" key="12">
    <source>
        <dbReference type="ARBA" id="ARBA00022842"/>
    </source>
</evidence>
<evidence type="ECO:0000256" key="7">
    <source>
        <dbReference type="ARBA" id="ARBA00019357"/>
    </source>
</evidence>
<dbReference type="NCBIfam" id="TIGR01499">
    <property type="entry name" value="folC"/>
    <property type="match status" value="1"/>
</dbReference>
<protein>
    <recommendedName>
        <fullName evidence="7">Dihydrofolate synthase/folylpolyglutamate synthase</fullName>
        <ecNumber evidence="5">6.3.2.12</ecNumber>
        <ecNumber evidence="6">6.3.2.17</ecNumber>
    </recommendedName>
    <alternativeName>
        <fullName evidence="16">Folylpoly-gamma-glutamate synthetase-dihydrofolate synthetase</fullName>
    </alternativeName>
    <alternativeName>
        <fullName evidence="14">Folylpolyglutamate synthetase</fullName>
    </alternativeName>
    <alternativeName>
        <fullName evidence="15">Tetrahydrofolylpolyglutamate synthase</fullName>
    </alternativeName>
</protein>
<name>A0ABP8FNY1_9BACT</name>
<dbReference type="SUPFAM" id="SSF53244">
    <property type="entry name" value="MurD-like peptide ligases, peptide-binding domain"/>
    <property type="match status" value="1"/>
</dbReference>
<keyword evidence="11 21" id="KW-0067">ATP-binding</keyword>
<dbReference type="SUPFAM" id="SSF53623">
    <property type="entry name" value="MurD-like peptide ligases, catalytic domain"/>
    <property type="match status" value="1"/>
</dbReference>
<comment type="caution">
    <text evidence="24">The sequence shown here is derived from an EMBL/GenBank/DDBJ whole genome shotgun (WGS) entry which is preliminary data.</text>
</comment>
<evidence type="ECO:0000256" key="4">
    <source>
        <dbReference type="ARBA" id="ARBA00008276"/>
    </source>
</evidence>
<dbReference type="Pfam" id="PF08245">
    <property type="entry name" value="Mur_ligase_M"/>
    <property type="match status" value="1"/>
</dbReference>
<dbReference type="Pfam" id="PF02875">
    <property type="entry name" value="Mur_ligase_C"/>
    <property type="match status" value="1"/>
</dbReference>
<evidence type="ECO:0000256" key="15">
    <source>
        <dbReference type="ARBA" id="ARBA00030592"/>
    </source>
</evidence>
<dbReference type="RefSeq" id="WP_344977875.1">
    <property type="nucleotide sequence ID" value="NZ_BAABFN010000002.1"/>
</dbReference>
<evidence type="ECO:0000256" key="8">
    <source>
        <dbReference type="ARBA" id="ARBA00022598"/>
    </source>
</evidence>
<feature type="domain" description="Mur ligase C-terminal" evidence="22">
    <location>
        <begin position="307"/>
        <end position="425"/>
    </location>
</feature>